<protein>
    <submittedName>
        <fullName evidence="1">Uncharacterized protein</fullName>
    </submittedName>
</protein>
<dbReference type="Proteomes" id="UP000244016">
    <property type="component" value="Unassembled WGS sequence"/>
</dbReference>
<sequence length="56" mass="6093">MPPDGYTWLDTTSNARTKNFIEDPNGGRDNVHGDKIVVEKYGPGTPEENFVVGAQG</sequence>
<name>A0A2T5GA85_9BACL</name>
<accession>A0A2T5GA85</accession>
<reference evidence="1 2" key="1">
    <citation type="submission" date="2017-08" db="EMBL/GenBank/DDBJ databases">
        <title>Burning lignite coal seam in the remote Altai Mountains harbors a hydrogen-driven thermophilic microbial community.</title>
        <authorList>
            <person name="Kadnikov V.V."/>
            <person name="Mardanov A.V."/>
            <person name="Ivasenko D."/>
            <person name="Beletsky A.V."/>
            <person name="Karnachuk O.V."/>
            <person name="Ravin N.V."/>
        </authorList>
    </citation>
    <scope>NUCLEOTIDE SEQUENCE [LARGE SCALE GENOMIC DNA]</scope>
    <source>
        <strain evidence="1">AL31</strain>
    </source>
</reference>
<dbReference type="EMBL" id="PEBW01000001">
    <property type="protein sequence ID" value="PTQ53089.1"/>
    <property type="molecule type" value="Genomic_DNA"/>
</dbReference>
<dbReference type="AlphaFoldDB" id="A0A2T5GA85"/>
<organism evidence="1 2">
    <name type="scientific">Brockia lithotrophica</name>
    <dbReference type="NCBI Taxonomy" id="933949"/>
    <lineage>
        <taxon>Bacteria</taxon>
        <taxon>Bacillati</taxon>
        <taxon>Bacillota</taxon>
        <taxon>Bacilli</taxon>
        <taxon>Bacillales</taxon>
        <taxon>Bacillales Family X. Incertae Sedis</taxon>
        <taxon>Brockia</taxon>
    </lineage>
</organism>
<proteinExistence type="predicted"/>
<comment type="caution">
    <text evidence="1">The sequence shown here is derived from an EMBL/GenBank/DDBJ whole genome shotgun (WGS) entry which is preliminary data.</text>
</comment>
<evidence type="ECO:0000313" key="1">
    <source>
        <dbReference type="EMBL" id="PTQ53089.1"/>
    </source>
</evidence>
<evidence type="ECO:0000313" key="2">
    <source>
        <dbReference type="Proteomes" id="UP000244016"/>
    </source>
</evidence>
<gene>
    <name evidence="1" type="ORF">BLITH_0169</name>
</gene>